<gene>
    <name evidence="1" type="ORF">PAPOLLO_LOCUS10321</name>
</gene>
<dbReference type="Proteomes" id="UP000691718">
    <property type="component" value="Unassembled WGS sequence"/>
</dbReference>
<dbReference type="AlphaFoldDB" id="A0A8S3WU24"/>
<sequence>MNSLRDHHKCPYENYYTHQAGSGVGVIYKGAPYQHGHGIGSSLGGGLFRSVLPLLSSGARVIGKEALSAGVGLLSDMVQARPMESSIKDRLKQVSTNLKRKADEKIDQFNMTGSGYKTKRKRLTSFIPPLTAKVQAAKKLGHKPKNIKDIFSN</sequence>
<comment type="caution">
    <text evidence="1">The sequence shown here is derived from an EMBL/GenBank/DDBJ whole genome shotgun (WGS) entry which is preliminary data.</text>
</comment>
<evidence type="ECO:0000313" key="1">
    <source>
        <dbReference type="EMBL" id="CAG4981826.1"/>
    </source>
</evidence>
<reference evidence="1" key="1">
    <citation type="submission" date="2021-04" db="EMBL/GenBank/DDBJ databases">
        <authorList>
            <person name="Tunstrom K."/>
        </authorList>
    </citation>
    <scope>NUCLEOTIDE SEQUENCE</scope>
</reference>
<accession>A0A8S3WU24</accession>
<evidence type="ECO:0000313" key="2">
    <source>
        <dbReference type="Proteomes" id="UP000691718"/>
    </source>
</evidence>
<keyword evidence="2" id="KW-1185">Reference proteome</keyword>
<name>A0A8S3WU24_PARAO</name>
<dbReference type="EMBL" id="CAJQZP010000738">
    <property type="protein sequence ID" value="CAG4981826.1"/>
    <property type="molecule type" value="Genomic_DNA"/>
</dbReference>
<proteinExistence type="predicted"/>
<protein>
    <submittedName>
        <fullName evidence="1">(apollo) hypothetical protein</fullName>
    </submittedName>
</protein>
<organism evidence="1 2">
    <name type="scientific">Parnassius apollo</name>
    <name type="common">Apollo butterfly</name>
    <name type="synonym">Papilio apollo</name>
    <dbReference type="NCBI Taxonomy" id="110799"/>
    <lineage>
        <taxon>Eukaryota</taxon>
        <taxon>Metazoa</taxon>
        <taxon>Ecdysozoa</taxon>
        <taxon>Arthropoda</taxon>
        <taxon>Hexapoda</taxon>
        <taxon>Insecta</taxon>
        <taxon>Pterygota</taxon>
        <taxon>Neoptera</taxon>
        <taxon>Endopterygota</taxon>
        <taxon>Lepidoptera</taxon>
        <taxon>Glossata</taxon>
        <taxon>Ditrysia</taxon>
        <taxon>Papilionoidea</taxon>
        <taxon>Papilionidae</taxon>
        <taxon>Parnassiinae</taxon>
        <taxon>Parnassini</taxon>
        <taxon>Parnassius</taxon>
        <taxon>Parnassius</taxon>
    </lineage>
</organism>
<dbReference type="OrthoDB" id="5979489at2759"/>